<dbReference type="RefSeq" id="WP_062763247.1">
    <property type="nucleotide sequence ID" value="NZ_CP121045.1"/>
</dbReference>
<proteinExistence type="predicted"/>
<comment type="caution">
    <text evidence="1">The sequence shown here is derived from an EMBL/GenBank/DDBJ whole genome shotgun (WGS) entry which is preliminary data.</text>
</comment>
<evidence type="ECO:0000313" key="2">
    <source>
        <dbReference type="Proteomes" id="UP000075787"/>
    </source>
</evidence>
<evidence type="ECO:0000313" key="1">
    <source>
        <dbReference type="EMBL" id="KYO54158.1"/>
    </source>
</evidence>
<dbReference type="Proteomes" id="UP000075787">
    <property type="component" value="Unassembled WGS sequence"/>
</dbReference>
<organism evidence="1 2">
    <name type="scientific">Tistrella mobilis</name>
    <dbReference type="NCBI Taxonomy" id="171437"/>
    <lineage>
        <taxon>Bacteria</taxon>
        <taxon>Pseudomonadati</taxon>
        <taxon>Pseudomonadota</taxon>
        <taxon>Alphaproteobacteria</taxon>
        <taxon>Geminicoccales</taxon>
        <taxon>Geminicoccaceae</taxon>
        <taxon>Tistrella</taxon>
    </lineage>
</organism>
<gene>
    <name evidence="1" type="ORF">AUP44_25625</name>
</gene>
<dbReference type="OrthoDB" id="791062at2"/>
<dbReference type="EMBL" id="LPZR01000095">
    <property type="protein sequence ID" value="KYO54158.1"/>
    <property type="molecule type" value="Genomic_DNA"/>
</dbReference>
<name>A0A162LAS1_9PROT</name>
<sequence>MPEIIETTVYRLDELSDAAKQKARAWYREGNFDYDWFESVYDDFERICAIIGVRLDTHSVRLYGGGARQKPAIWFSGFWSQGDGACFEGRYSHAKGALHRIRDYAPQDDELHRIADALQAIQQRNFYQLHAVVTHRGRYCHEYSMIASVERDSPSEQVMSADAEEAVTEALRGLARWLYRQLEREYEYLTSDEAVDEAIAANDYTFTEAGVRFG</sequence>
<reference evidence="1 2" key="1">
    <citation type="submission" date="2015-12" db="EMBL/GenBank/DDBJ databases">
        <title>Genome sequence of Tistrella mobilis MCCC 1A02139.</title>
        <authorList>
            <person name="Lu L."/>
            <person name="Lai Q."/>
            <person name="Shao Z."/>
            <person name="Qian P."/>
        </authorList>
    </citation>
    <scope>NUCLEOTIDE SEQUENCE [LARGE SCALE GENOMIC DNA]</scope>
    <source>
        <strain evidence="1 2">MCCC 1A02139</strain>
    </source>
</reference>
<accession>A0A162LAS1</accession>
<dbReference type="GeneID" id="97241227"/>
<protein>
    <submittedName>
        <fullName evidence="1">Antitoxin of toxin-antitoxin stability system</fullName>
    </submittedName>
</protein>
<dbReference type="AlphaFoldDB" id="A0A162LAS1"/>